<dbReference type="PANTHER" id="PTHR21600:SF83">
    <property type="entry name" value="PSEUDOURIDYLATE SYNTHASE RPUSD4, MITOCHONDRIAL"/>
    <property type="match status" value="1"/>
</dbReference>
<feature type="region of interest" description="Disordered" evidence="4">
    <location>
        <begin position="58"/>
        <end position="95"/>
    </location>
</feature>
<dbReference type="PANTHER" id="PTHR21600">
    <property type="entry name" value="MITOCHONDRIAL RNA PSEUDOURIDINE SYNTHASE"/>
    <property type="match status" value="1"/>
</dbReference>
<dbReference type="InterPro" id="IPR020103">
    <property type="entry name" value="PsdUridine_synth_cat_dom_sf"/>
</dbReference>
<evidence type="ECO:0000313" key="6">
    <source>
        <dbReference type="RefSeq" id="XP_018012159.1"/>
    </source>
</evidence>
<comment type="catalytic activity">
    <reaction evidence="1">
        <text>a uridine in mRNA = a pseudouridine in mRNA</text>
        <dbReference type="Rhea" id="RHEA:56644"/>
        <dbReference type="Rhea" id="RHEA-COMP:14658"/>
        <dbReference type="Rhea" id="RHEA-COMP:14659"/>
        <dbReference type="ChEBI" id="CHEBI:65314"/>
        <dbReference type="ChEBI" id="CHEBI:65315"/>
    </reaction>
</comment>
<evidence type="ECO:0000256" key="2">
    <source>
        <dbReference type="ARBA" id="ARBA00010876"/>
    </source>
</evidence>
<dbReference type="Proteomes" id="UP000694843">
    <property type="component" value="Unplaced"/>
</dbReference>
<protein>
    <submittedName>
        <fullName evidence="6">Mitochondrial mRNA pseudouridine synthase RPUSD3 isoform X1</fullName>
    </submittedName>
</protein>
<feature type="compositionally biased region" description="Polar residues" evidence="4">
    <location>
        <begin position="58"/>
        <end position="71"/>
    </location>
</feature>
<dbReference type="Gene3D" id="3.30.2350.10">
    <property type="entry name" value="Pseudouridine synthase"/>
    <property type="match status" value="1"/>
</dbReference>
<organism evidence="5 6">
    <name type="scientific">Hyalella azteca</name>
    <name type="common">Amphipod</name>
    <dbReference type="NCBI Taxonomy" id="294128"/>
    <lineage>
        <taxon>Eukaryota</taxon>
        <taxon>Metazoa</taxon>
        <taxon>Ecdysozoa</taxon>
        <taxon>Arthropoda</taxon>
        <taxon>Crustacea</taxon>
        <taxon>Multicrustacea</taxon>
        <taxon>Malacostraca</taxon>
        <taxon>Eumalacostraca</taxon>
        <taxon>Peracarida</taxon>
        <taxon>Amphipoda</taxon>
        <taxon>Senticaudata</taxon>
        <taxon>Talitrida</taxon>
        <taxon>Talitroidea</taxon>
        <taxon>Hyalellidae</taxon>
        <taxon>Hyalella</taxon>
    </lineage>
</organism>
<dbReference type="OMA" id="MNIDYKV"/>
<accession>A0A8B7NEX2</accession>
<evidence type="ECO:0000256" key="1">
    <source>
        <dbReference type="ARBA" id="ARBA00001166"/>
    </source>
</evidence>
<name>A0A8B7NEX2_HYAAZ</name>
<dbReference type="OrthoDB" id="428658at2759"/>
<evidence type="ECO:0000256" key="4">
    <source>
        <dbReference type="SAM" id="MobiDB-lite"/>
    </source>
</evidence>
<dbReference type="RefSeq" id="XP_018012159.1">
    <property type="nucleotide sequence ID" value="XM_018156670.2"/>
</dbReference>
<dbReference type="AlphaFoldDB" id="A0A8B7NEX2"/>
<dbReference type="SUPFAM" id="SSF55120">
    <property type="entry name" value="Pseudouridine synthase"/>
    <property type="match status" value="1"/>
</dbReference>
<evidence type="ECO:0000256" key="3">
    <source>
        <dbReference type="ARBA" id="ARBA00023235"/>
    </source>
</evidence>
<evidence type="ECO:0000313" key="5">
    <source>
        <dbReference type="Proteomes" id="UP000694843"/>
    </source>
</evidence>
<dbReference type="GO" id="GO:0009982">
    <property type="term" value="F:pseudouridine synthase activity"/>
    <property type="evidence" value="ECO:0007669"/>
    <property type="project" value="InterPro"/>
</dbReference>
<dbReference type="GeneID" id="108669358"/>
<sequence>MHYIKTYNRLCMCIQHHLVPVVRPVCKATLLSPSHTDSSLQHSWWNYIRANKLSVQAQEKSWQQNTKSNSGLPGEKPQSKKDACKHQGSKGQDQDYVHKNKVKSHFFSSIYPWSTKVELAEHLLQSQIFNNDDLLVLNKPYGVGQVHTGSRTCYGPAPPPFTLQDVLPIIKEITKENYLSVVVAPEKWHSGILILAKKAKVGNKMKYCLKKSVKLQVCPKEFWCITRNRAYPKDRSYRQAALRAEVIDSSVKVSVLEFTPSLRRIKNRLVDRFYAAHWTLAESNTTGAALVQVGVTRTMHHSLRVWLSHHLAPPLGDHLFGTRVAYLLNTPVPVPHTRAKNIPPYNFKLLQELDLMPSIQDLIPLMIHLRTVTLSGFYERKPANQKERDLSCFTSLNDTKLESPTVTSLEVRENQQGGPNDEKKPVYDNEKDLVFVAPLPQHFKWTLEKLGIEIPASS</sequence>
<gene>
    <name evidence="6" type="primary">LOC108669358</name>
</gene>
<keyword evidence="5" id="KW-1185">Reference proteome</keyword>
<dbReference type="InterPro" id="IPR050188">
    <property type="entry name" value="RluA_PseudoU_synthase"/>
</dbReference>
<keyword evidence="3" id="KW-0413">Isomerase</keyword>
<proteinExistence type="inferred from homology"/>
<reference evidence="6" key="1">
    <citation type="submission" date="2025-08" db="UniProtKB">
        <authorList>
            <consortium name="RefSeq"/>
        </authorList>
    </citation>
    <scope>IDENTIFICATION</scope>
    <source>
        <tissue evidence="6">Whole organism</tissue>
    </source>
</reference>
<dbReference type="GO" id="GO:0003723">
    <property type="term" value="F:RNA binding"/>
    <property type="evidence" value="ECO:0007669"/>
    <property type="project" value="InterPro"/>
</dbReference>
<dbReference type="GO" id="GO:0001522">
    <property type="term" value="P:pseudouridine synthesis"/>
    <property type="evidence" value="ECO:0007669"/>
    <property type="project" value="InterPro"/>
</dbReference>
<dbReference type="KEGG" id="hazt:108669358"/>
<comment type="similarity">
    <text evidence="2">Belongs to the pseudouridine synthase RluA family.</text>
</comment>